<dbReference type="RefSeq" id="WP_134113353.1">
    <property type="nucleotide sequence ID" value="NZ_SOBG01000006.1"/>
</dbReference>
<keyword evidence="6" id="KW-0282">Flagellum</keyword>
<evidence type="ECO:0000256" key="3">
    <source>
        <dbReference type="ARBA" id="ARBA00023143"/>
    </source>
</evidence>
<dbReference type="GO" id="GO:0071973">
    <property type="term" value="P:bacterial-type flagellum-dependent cell motility"/>
    <property type="evidence" value="ECO:0007669"/>
    <property type="project" value="InterPro"/>
</dbReference>
<keyword evidence="3 4" id="KW-0975">Bacterial flagellum</keyword>
<sequence>MIVKSTNKINGIFNNNEINKNTKKGTEKFSDYLKNAINEANELKIESDNLTTDFLTGKTDNLHEVMIASQKAEIALLFVTEVRNKVIEGYQEFAKMQI</sequence>
<dbReference type="PANTHER" id="PTHR34653">
    <property type="match status" value="1"/>
</dbReference>
<evidence type="ECO:0000256" key="2">
    <source>
        <dbReference type="ARBA" id="ARBA00009272"/>
    </source>
</evidence>
<evidence type="ECO:0000313" key="6">
    <source>
        <dbReference type="EMBL" id="TDT69141.1"/>
    </source>
</evidence>
<dbReference type="Pfam" id="PF02049">
    <property type="entry name" value="FliE"/>
    <property type="match status" value="1"/>
</dbReference>
<dbReference type="PRINTS" id="PR01006">
    <property type="entry name" value="FLGHOOKFLIE"/>
</dbReference>
<dbReference type="InterPro" id="IPR001624">
    <property type="entry name" value="FliE"/>
</dbReference>
<comment type="caution">
    <text evidence="6">The sequence shown here is derived from an EMBL/GenBank/DDBJ whole genome shotgun (WGS) entry which is preliminary data.</text>
</comment>
<comment type="similarity">
    <text evidence="2 4">Belongs to the FliE family.</text>
</comment>
<name>A0AA46DXX3_9FUSO</name>
<keyword evidence="7" id="KW-1185">Reference proteome</keyword>
<dbReference type="HAMAP" id="MF_00724">
    <property type="entry name" value="FliE"/>
    <property type="match status" value="1"/>
</dbReference>
<accession>A0AA46DXX3</accession>
<dbReference type="PANTHER" id="PTHR34653:SF1">
    <property type="entry name" value="FLAGELLAR HOOK-BASAL BODY COMPLEX PROTEIN FLIE"/>
    <property type="match status" value="1"/>
</dbReference>
<dbReference type="GO" id="GO:0003774">
    <property type="term" value="F:cytoskeletal motor activity"/>
    <property type="evidence" value="ECO:0007669"/>
    <property type="project" value="InterPro"/>
</dbReference>
<gene>
    <name evidence="4" type="primary">fliE</name>
    <name evidence="6" type="ORF">EV215_1483</name>
</gene>
<dbReference type="EMBL" id="SOBG01000006">
    <property type="protein sequence ID" value="TDT69141.1"/>
    <property type="molecule type" value="Genomic_DNA"/>
</dbReference>
<keyword evidence="6" id="KW-0966">Cell projection</keyword>
<dbReference type="AlphaFoldDB" id="A0AA46DXX3"/>
<dbReference type="GO" id="GO:0005198">
    <property type="term" value="F:structural molecule activity"/>
    <property type="evidence" value="ECO:0007669"/>
    <property type="project" value="UniProtKB-UniRule"/>
</dbReference>
<keyword evidence="6" id="KW-0969">Cilium</keyword>
<evidence type="ECO:0000256" key="5">
    <source>
        <dbReference type="NCBIfam" id="TIGR00205"/>
    </source>
</evidence>
<dbReference type="Proteomes" id="UP000294678">
    <property type="component" value="Unassembled WGS sequence"/>
</dbReference>
<dbReference type="GO" id="GO:0009425">
    <property type="term" value="C:bacterial-type flagellum basal body"/>
    <property type="evidence" value="ECO:0007669"/>
    <property type="project" value="UniProtKB-SubCell"/>
</dbReference>
<proteinExistence type="inferred from homology"/>
<dbReference type="NCBIfam" id="TIGR00205">
    <property type="entry name" value="fliE"/>
    <property type="match status" value="1"/>
</dbReference>
<reference evidence="6 7" key="1">
    <citation type="submission" date="2019-03" db="EMBL/GenBank/DDBJ databases">
        <title>Genomic Encyclopedia of Type Strains, Phase IV (KMG-IV): sequencing the most valuable type-strain genomes for metagenomic binning, comparative biology and taxonomic classification.</title>
        <authorList>
            <person name="Goeker M."/>
        </authorList>
    </citation>
    <scope>NUCLEOTIDE SEQUENCE [LARGE SCALE GENOMIC DNA]</scope>
    <source>
        <strain evidence="6 7">DSM 100055</strain>
    </source>
</reference>
<organism evidence="6 7">
    <name type="scientific">Hypnocyclicus thermotrophus</name>
    <dbReference type="NCBI Taxonomy" id="1627895"/>
    <lineage>
        <taxon>Bacteria</taxon>
        <taxon>Fusobacteriati</taxon>
        <taxon>Fusobacteriota</taxon>
        <taxon>Fusobacteriia</taxon>
        <taxon>Fusobacteriales</taxon>
        <taxon>Fusobacteriaceae</taxon>
        <taxon>Hypnocyclicus</taxon>
    </lineage>
</organism>
<evidence type="ECO:0000256" key="1">
    <source>
        <dbReference type="ARBA" id="ARBA00004117"/>
    </source>
</evidence>
<evidence type="ECO:0000313" key="7">
    <source>
        <dbReference type="Proteomes" id="UP000294678"/>
    </source>
</evidence>
<evidence type="ECO:0000256" key="4">
    <source>
        <dbReference type="HAMAP-Rule" id="MF_00724"/>
    </source>
</evidence>
<comment type="subcellular location">
    <subcellularLocation>
        <location evidence="1 4">Bacterial flagellum basal body</location>
    </subcellularLocation>
</comment>
<protein>
    <recommendedName>
        <fullName evidence="4 5">Flagellar hook-basal body complex protein FliE</fullName>
    </recommendedName>
</protein>